<dbReference type="PANTHER" id="PTHR21716:SF16">
    <property type="entry name" value="BLL1467 PROTEIN"/>
    <property type="match status" value="1"/>
</dbReference>
<sequence length="353" mass="38535">MVNISIIGLFVMSVCGVLYFAQSLLLPVVLAALFSLILSPVVRWCYRRGVPEPITAFVLVFSMTSSVLAGGYWLSEPISHWIEDAPRIEQRMQLKLAEMAGTIENIQEAQRKVEKATQRDTKPNVQEVVVKEPNLLSQAAQGAPEIFGGIGLTIVLLLLMLASGDMFYEKLIKALPTFKDKRRGLRIAKDIEREISRYLLTVFVINACLGICVAIGLSFTAMPNPVLWGLAAAFLNFVPYLGALIGIGIVAIVAMVSLPTLGAALIPPAIYLTCTAIEGQLITPSLVGRRLQINSVAVFLAIAFWGWLWGAVGIFIAVPMLIIIKVFSHHVEGLGWLSEFLGARDKHLPPEDA</sequence>
<feature type="transmembrane region" description="Helical" evidence="6">
    <location>
        <begin position="146"/>
        <end position="168"/>
    </location>
</feature>
<feature type="transmembrane region" description="Helical" evidence="6">
    <location>
        <begin position="302"/>
        <end position="324"/>
    </location>
</feature>
<feature type="transmembrane region" description="Helical" evidence="6">
    <location>
        <begin position="6"/>
        <end position="34"/>
    </location>
</feature>
<name>A0A2N3KD22_9PROT</name>
<evidence type="ECO:0000313" key="7">
    <source>
        <dbReference type="EMBL" id="PKR48462.1"/>
    </source>
</evidence>
<dbReference type="GO" id="GO:0016020">
    <property type="term" value="C:membrane"/>
    <property type="evidence" value="ECO:0007669"/>
    <property type="project" value="UniProtKB-SubCell"/>
</dbReference>
<comment type="caution">
    <text evidence="7">The sequence shown here is derived from an EMBL/GenBank/DDBJ whole genome shotgun (WGS) entry which is preliminary data.</text>
</comment>
<protein>
    <submittedName>
        <fullName evidence="7">AI-2E family transporter</fullName>
    </submittedName>
</protein>
<evidence type="ECO:0000256" key="2">
    <source>
        <dbReference type="ARBA" id="ARBA00009773"/>
    </source>
</evidence>
<reference evidence="7 8" key="1">
    <citation type="submission" date="2017-09" db="EMBL/GenBank/DDBJ databases">
        <title>Biodiversity and function of Thalassospira species in the particle-attached aromatic-hydrocarbon-degrading consortia from the surface seawater of the South China Sea.</title>
        <authorList>
            <person name="Dong C."/>
            <person name="Liu R."/>
            <person name="Shao Z."/>
        </authorList>
    </citation>
    <scope>NUCLEOTIDE SEQUENCE [LARGE SCALE GENOMIC DNA]</scope>
    <source>
        <strain evidence="7 8">CSC1P2</strain>
    </source>
</reference>
<dbReference type="PANTHER" id="PTHR21716">
    <property type="entry name" value="TRANSMEMBRANE PROTEIN"/>
    <property type="match status" value="1"/>
</dbReference>
<dbReference type="GO" id="GO:0055085">
    <property type="term" value="P:transmembrane transport"/>
    <property type="evidence" value="ECO:0007669"/>
    <property type="project" value="TreeGrafter"/>
</dbReference>
<accession>A0A2N3KD22</accession>
<comment type="similarity">
    <text evidence="2">Belongs to the autoinducer-2 exporter (AI-2E) (TC 2.A.86) family.</text>
</comment>
<keyword evidence="3 6" id="KW-0812">Transmembrane</keyword>
<dbReference type="Pfam" id="PF01594">
    <property type="entry name" value="AI-2E_transport"/>
    <property type="match status" value="1"/>
</dbReference>
<comment type="subcellular location">
    <subcellularLocation>
        <location evidence="1">Membrane</location>
        <topology evidence="1">Multi-pass membrane protein</topology>
    </subcellularLocation>
</comment>
<dbReference type="OrthoDB" id="9799225at2"/>
<organism evidence="7 8">
    <name type="scientific">Thalassospira marina</name>
    <dbReference type="NCBI Taxonomy" id="2048283"/>
    <lineage>
        <taxon>Bacteria</taxon>
        <taxon>Pseudomonadati</taxon>
        <taxon>Pseudomonadota</taxon>
        <taxon>Alphaproteobacteria</taxon>
        <taxon>Rhodospirillales</taxon>
        <taxon>Thalassospiraceae</taxon>
        <taxon>Thalassospira</taxon>
    </lineage>
</organism>
<feature type="transmembrane region" description="Helical" evidence="6">
    <location>
        <begin position="227"/>
        <end position="254"/>
    </location>
</feature>
<feature type="transmembrane region" description="Helical" evidence="6">
    <location>
        <begin position="198"/>
        <end position="221"/>
    </location>
</feature>
<evidence type="ECO:0000313" key="8">
    <source>
        <dbReference type="Proteomes" id="UP000233597"/>
    </source>
</evidence>
<keyword evidence="5 6" id="KW-0472">Membrane</keyword>
<dbReference type="AlphaFoldDB" id="A0A2N3KD22"/>
<evidence type="ECO:0000256" key="6">
    <source>
        <dbReference type="SAM" id="Phobius"/>
    </source>
</evidence>
<feature type="transmembrane region" description="Helical" evidence="6">
    <location>
        <begin position="261"/>
        <end position="282"/>
    </location>
</feature>
<dbReference type="Proteomes" id="UP000233597">
    <property type="component" value="Unassembled WGS sequence"/>
</dbReference>
<gene>
    <name evidence="7" type="ORF">COO20_24470</name>
</gene>
<evidence type="ECO:0000256" key="3">
    <source>
        <dbReference type="ARBA" id="ARBA00022692"/>
    </source>
</evidence>
<evidence type="ECO:0000256" key="1">
    <source>
        <dbReference type="ARBA" id="ARBA00004141"/>
    </source>
</evidence>
<dbReference type="InterPro" id="IPR002549">
    <property type="entry name" value="AI-2E-like"/>
</dbReference>
<feature type="transmembrane region" description="Helical" evidence="6">
    <location>
        <begin position="54"/>
        <end position="74"/>
    </location>
</feature>
<proteinExistence type="inferred from homology"/>
<evidence type="ECO:0000256" key="4">
    <source>
        <dbReference type="ARBA" id="ARBA00022989"/>
    </source>
</evidence>
<dbReference type="EMBL" id="NWTK01000023">
    <property type="protein sequence ID" value="PKR48462.1"/>
    <property type="molecule type" value="Genomic_DNA"/>
</dbReference>
<evidence type="ECO:0000256" key="5">
    <source>
        <dbReference type="ARBA" id="ARBA00023136"/>
    </source>
</evidence>
<keyword evidence="4 6" id="KW-1133">Transmembrane helix</keyword>